<dbReference type="EMBL" id="PICB01003674">
    <property type="protein sequence ID" value="PLP32149.1"/>
    <property type="molecule type" value="Genomic_DNA"/>
</dbReference>
<dbReference type="GO" id="GO:0005829">
    <property type="term" value="C:cytosol"/>
    <property type="evidence" value="ECO:0007669"/>
    <property type="project" value="TreeGrafter"/>
</dbReference>
<gene>
    <name evidence="1" type="ORF">CWM98_39900</name>
</gene>
<dbReference type="InterPro" id="IPR004375">
    <property type="entry name" value="NanQ/TabA/YiaL"/>
</dbReference>
<organism evidence="1 2">
    <name type="scientific">Klebsiella variicola</name>
    <dbReference type="NCBI Taxonomy" id="244366"/>
    <lineage>
        <taxon>Bacteria</taxon>
        <taxon>Pseudomonadati</taxon>
        <taxon>Pseudomonadota</taxon>
        <taxon>Gammaproteobacteria</taxon>
        <taxon>Enterobacterales</taxon>
        <taxon>Enterobacteriaceae</taxon>
        <taxon>Klebsiella/Raoultella group</taxon>
        <taxon>Klebsiella</taxon>
        <taxon>Klebsiella pneumoniae complex</taxon>
    </lineage>
</organism>
<dbReference type="InterPro" id="IPR037012">
    <property type="entry name" value="NanQ/TabA/YiaL_sf"/>
</dbReference>
<name>A0A2N5A1X5_KLEVA</name>
<dbReference type="PANTHER" id="PTHR34986:SF1">
    <property type="entry name" value="PROTEIN YIAL"/>
    <property type="match status" value="1"/>
</dbReference>
<feature type="non-terminal residue" evidence="1">
    <location>
        <position position="73"/>
    </location>
</feature>
<accession>A0A2N5A1X5</accession>
<dbReference type="AlphaFoldDB" id="A0A2N5A1X5"/>
<reference evidence="1 2" key="2">
    <citation type="submission" date="2018-01" db="EMBL/GenBank/DDBJ databases">
        <title>Genomic study of Klebsiella pneumoniae.</title>
        <authorList>
            <person name="Yang Y."/>
            <person name="Bicalho R."/>
        </authorList>
    </citation>
    <scope>NUCLEOTIDE SEQUENCE [LARGE SCALE GENOMIC DNA]</scope>
    <source>
        <strain evidence="1 2">A5</strain>
    </source>
</reference>
<evidence type="ECO:0000313" key="2">
    <source>
        <dbReference type="Proteomes" id="UP000234473"/>
    </source>
</evidence>
<comment type="caution">
    <text evidence="1">The sequence shown here is derived from an EMBL/GenBank/DDBJ whole genome shotgun (WGS) entry which is preliminary data.</text>
</comment>
<reference evidence="1 2" key="1">
    <citation type="submission" date="2017-11" db="EMBL/GenBank/DDBJ databases">
        <authorList>
            <person name="Han C.G."/>
        </authorList>
    </citation>
    <scope>NUCLEOTIDE SEQUENCE [LARGE SCALE GENOMIC DNA]</scope>
    <source>
        <strain evidence="1 2">A5</strain>
    </source>
</reference>
<dbReference type="SUPFAM" id="SSF51197">
    <property type="entry name" value="Clavaminate synthase-like"/>
    <property type="match status" value="1"/>
</dbReference>
<dbReference type="NCBIfam" id="TIGR00022">
    <property type="entry name" value="YhcH/YjgK/YiaL family protein"/>
    <property type="match status" value="1"/>
</dbReference>
<dbReference type="Gene3D" id="2.60.120.370">
    <property type="entry name" value="YhcH/YjgK/YiaL"/>
    <property type="match status" value="1"/>
</dbReference>
<dbReference type="PANTHER" id="PTHR34986">
    <property type="entry name" value="EVOLVED BETA-GALACTOSIDASE SUBUNIT BETA"/>
    <property type="match status" value="1"/>
</dbReference>
<protein>
    <submittedName>
        <fullName evidence="1">YhcH/YjgK/YiaL family protein</fullName>
    </submittedName>
</protein>
<sequence>MIIDTLTAAAENELYPPVIRQALQAVLQQQPHALPPGKYTVESDNVFFTVVEGHTRPLSEQRPEYHRPYLDIH</sequence>
<proteinExistence type="predicted"/>
<evidence type="ECO:0000313" key="1">
    <source>
        <dbReference type="EMBL" id="PLP32149.1"/>
    </source>
</evidence>
<dbReference type="Proteomes" id="UP000234473">
    <property type="component" value="Unassembled WGS sequence"/>
</dbReference>
<dbReference type="Pfam" id="PF04074">
    <property type="entry name" value="DUF386"/>
    <property type="match status" value="1"/>
</dbReference>